<evidence type="ECO:0008006" key="4">
    <source>
        <dbReference type="Google" id="ProtNLM"/>
    </source>
</evidence>
<organism evidence="2 3">
    <name type="scientific">Gryllotalpicola reticulitermitis</name>
    <dbReference type="NCBI Taxonomy" id="1184153"/>
    <lineage>
        <taxon>Bacteria</taxon>
        <taxon>Bacillati</taxon>
        <taxon>Actinomycetota</taxon>
        <taxon>Actinomycetes</taxon>
        <taxon>Micrococcales</taxon>
        <taxon>Microbacteriaceae</taxon>
        <taxon>Gryllotalpicola</taxon>
    </lineage>
</organism>
<reference evidence="3" key="1">
    <citation type="journal article" date="2019" name="Int. J. Syst. Evol. Microbiol.">
        <title>The Global Catalogue of Microorganisms (GCM) 10K type strain sequencing project: providing services to taxonomists for standard genome sequencing and annotation.</title>
        <authorList>
            <consortium name="The Broad Institute Genomics Platform"/>
            <consortium name="The Broad Institute Genome Sequencing Center for Infectious Disease"/>
            <person name="Wu L."/>
            <person name="Ma J."/>
        </authorList>
    </citation>
    <scope>NUCLEOTIDE SEQUENCE [LARGE SCALE GENOMIC DNA]</scope>
    <source>
        <strain evidence="3">CGMCC 1.10363</strain>
    </source>
</reference>
<keyword evidence="1" id="KW-0472">Membrane</keyword>
<keyword evidence="1" id="KW-0812">Transmembrane</keyword>
<dbReference type="EMBL" id="JBHSCN010000002">
    <property type="protein sequence ID" value="MFC4242256.1"/>
    <property type="molecule type" value="Genomic_DNA"/>
</dbReference>
<protein>
    <recommendedName>
        <fullName evidence="4">Multidrug ABC transporter ATPase</fullName>
    </recommendedName>
</protein>
<evidence type="ECO:0000256" key="1">
    <source>
        <dbReference type="SAM" id="Phobius"/>
    </source>
</evidence>
<gene>
    <name evidence="2" type="ORF">ACFOYW_02640</name>
</gene>
<name>A0ABV8Q429_9MICO</name>
<dbReference type="Proteomes" id="UP001595900">
    <property type="component" value="Unassembled WGS sequence"/>
</dbReference>
<comment type="caution">
    <text evidence="2">The sequence shown here is derived from an EMBL/GenBank/DDBJ whole genome shotgun (WGS) entry which is preliminary data.</text>
</comment>
<feature type="transmembrane region" description="Helical" evidence="1">
    <location>
        <begin position="21"/>
        <end position="44"/>
    </location>
</feature>
<evidence type="ECO:0000313" key="2">
    <source>
        <dbReference type="EMBL" id="MFC4242256.1"/>
    </source>
</evidence>
<feature type="transmembrane region" description="Helical" evidence="1">
    <location>
        <begin position="56"/>
        <end position="82"/>
    </location>
</feature>
<dbReference type="RefSeq" id="WP_390227065.1">
    <property type="nucleotide sequence ID" value="NZ_JBHSCN010000002.1"/>
</dbReference>
<proteinExistence type="predicted"/>
<accession>A0ABV8Q429</accession>
<evidence type="ECO:0000313" key="3">
    <source>
        <dbReference type="Proteomes" id="UP001595900"/>
    </source>
</evidence>
<sequence length="93" mass="10026">MPSESRPSAARADRAGRLQRSLAYFSLTLIGLSIIAIVIIMIVGGAGVKRPVAEMAVVYLFPAIALPLGALGIIAIFVINAIERRRLNQRQIK</sequence>
<keyword evidence="3" id="KW-1185">Reference proteome</keyword>
<keyword evidence="1" id="KW-1133">Transmembrane helix</keyword>